<dbReference type="AlphaFoldDB" id="A0A0Q9WCR5"/>
<gene>
    <name evidence="4" type="primary">Dvir\GJ10626</name>
    <name evidence="4" type="ORF">Dvir_GJ10626</name>
</gene>
<protein>
    <submittedName>
        <fullName evidence="4">Uncharacterized protein, isoform E</fullName>
    </submittedName>
</protein>
<proteinExistence type="predicted"/>
<organism evidence="4 5">
    <name type="scientific">Drosophila virilis</name>
    <name type="common">Fruit fly</name>
    <dbReference type="NCBI Taxonomy" id="7244"/>
    <lineage>
        <taxon>Eukaryota</taxon>
        <taxon>Metazoa</taxon>
        <taxon>Ecdysozoa</taxon>
        <taxon>Arthropoda</taxon>
        <taxon>Hexapoda</taxon>
        <taxon>Insecta</taxon>
        <taxon>Pterygota</taxon>
        <taxon>Neoptera</taxon>
        <taxon>Endopterygota</taxon>
        <taxon>Diptera</taxon>
        <taxon>Brachycera</taxon>
        <taxon>Muscomorpha</taxon>
        <taxon>Ephydroidea</taxon>
        <taxon>Drosophilidae</taxon>
        <taxon>Drosophila</taxon>
    </lineage>
</organism>
<feature type="compositionally biased region" description="Low complexity" evidence="2">
    <location>
        <begin position="17"/>
        <end position="121"/>
    </location>
</feature>
<dbReference type="PROSITE" id="PS50826">
    <property type="entry name" value="RUN"/>
    <property type="match status" value="1"/>
</dbReference>
<name>A0A0Q9WCR5_DROVI</name>
<feature type="compositionally biased region" description="Basic and acidic residues" evidence="2">
    <location>
        <begin position="1"/>
        <end position="10"/>
    </location>
</feature>
<reference evidence="4 5" key="1">
    <citation type="journal article" date="2007" name="Nature">
        <title>Evolution of genes and genomes on the Drosophila phylogeny.</title>
        <authorList>
            <consortium name="Drosophila 12 Genomes Consortium"/>
            <person name="Clark A.G."/>
            <person name="Eisen M.B."/>
            <person name="Smith D.R."/>
            <person name="Bergman C.M."/>
            <person name="Oliver B."/>
            <person name="Markow T.A."/>
            <person name="Kaufman T.C."/>
            <person name="Kellis M."/>
            <person name="Gelbart W."/>
            <person name="Iyer V.N."/>
            <person name="Pollard D.A."/>
            <person name="Sackton T.B."/>
            <person name="Larracuente A.M."/>
            <person name="Singh N.D."/>
            <person name="Abad J.P."/>
            <person name="Abt D.N."/>
            <person name="Adryan B."/>
            <person name="Aguade M."/>
            <person name="Akashi H."/>
            <person name="Anderson W.W."/>
            <person name="Aquadro C.F."/>
            <person name="Ardell D.H."/>
            <person name="Arguello R."/>
            <person name="Artieri C.G."/>
            <person name="Barbash D.A."/>
            <person name="Barker D."/>
            <person name="Barsanti P."/>
            <person name="Batterham P."/>
            <person name="Batzoglou S."/>
            <person name="Begun D."/>
            <person name="Bhutkar A."/>
            <person name="Blanco E."/>
            <person name="Bosak S.A."/>
            <person name="Bradley R.K."/>
            <person name="Brand A.D."/>
            <person name="Brent M.R."/>
            <person name="Brooks A.N."/>
            <person name="Brown R.H."/>
            <person name="Butlin R.K."/>
            <person name="Caggese C."/>
            <person name="Calvi B.R."/>
            <person name="Bernardo de Carvalho A."/>
            <person name="Caspi A."/>
            <person name="Castrezana S."/>
            <person name="Celniker S.E."/>
            <person name="Chang J.L."/>
            <person name="Chapple C."/>
            <person name="Chatterji S."/>
            <person name="Chinwalla A."/>
            <person name="Civetta A."/>
            <person name="Clifton S.W."/>
            <person name="Comeron J.M."/>
            <person name="Costello J.C."/>
            <person name="Coyne J.A."/>
            <person name="Daub J."/>
            <person name="David R.G."/>
            <person name="Delcher A.L."/>
            <person name="Delehaunty K."/>
            <person name="Do C.B."/>
            <person name="Ebling H."/>
            <person name="Edwards K."/>
            <person name="Eickbush T."/>
            <person name="Evans J.D."/>
            <person name="Filipski A."/>
            <person name="Findeiss S."/>
            <person name="Freyhult E."/>
            <person name="Fulton L."/>
            <person name="Fulton R."/>
            <person name="Garcia A.C."/>
            <person name="Gardiner A."/>
            <person name="Garfield D.A."/>
            <person name="Garvin B.E."/>
            <person name="Gibson G."/>
            <person name="Gilbert D."/>
            <person name="Gnerre S."/>
            <person name="Godfrey J."/>
            <person name="Good R."/>
            <person name="Gotea V."/>
            <person name="Gravely B."/>
            <person name="Greenberg A.J."/>
            <person name="Griffiths-Jones S."/>
            <person name="Gross S."/>
            <person name="Guigo R."/>
            <person name="Gustafson E.A."/>
            <person name="Haerty W."/>
            <person name="Hahn M.W."/>
            <person name="Halligan D.L."/>
            <person name="Halpern A.L."/>
            <person name="Halter G.M."/>
            <person name="Han M.V."/>
            <person name="Heger A."/>
            <person name="Hillier L."/>
            <person name="Hinrichs A.S."/>
            <person name="Holmes I."/>
            <person name="Hoskins R.A."/>
            <person name="Hubisz M.J."/>
            <person name="Hultmark D."/>
            <person name="Huntley M.A."/>
            <person name="Jaffe D.B."/>
            <person name="Jagadeeshan S."/>
            <person name="Jeck W.R."/>
            <person name="Johnson J."/>
            <person name="Jones C.D."/>
            <person name="Jordan W.C."/>
            <person name="Karpen G.H."/>
            <person name="Kataoka E."/>
            <person name="Keightley P.D."/>
            <person name="Kheradpour P."/>
            <person name="Kirkness E.F."/>
            <person name="Koerich L.B."/>
            <person name="Kristiansen K."/>
            <person name="Kudrna D."/>
            <person name="Kulathinal R.J."/>
            <person name="Kumar S."/>
            <person name="Kwok R."/>
            <person name="Lander E."/>
            <person name="Langley C.H."/>
            <person name="Lapoint R."/>
            <person name="Lazzaro B.P."/>
            <person name="Lee S.J."/>
            <person name="Levesque L."/>
            <person name="Li R."/>
            <person name="Lin C.F."/>
            <person name="Lin M.F."/>
            <person name="Lindblad-Toh K."/>
            <person name="Llopart A."/>
            <person name="Long M."/>
            <person name="Low L."/>
            <person name="Lozovsky E."/>
            <person name="Lu J."/>
            <person name="Luo M."/>
            <person name="Machado C.A."/>
            <person name="Makalowski W."/>
            <person name="Marzo M."/>
            <person name="Matsuda M."/>
            <person name="Matzkin L."/>
            <person name="McAllister B."/>
            <person name="McBride C.S."/>
            <person name="McKernan B."/>
            <person name="McKernan K."/>
            <person name="Mendez-Lago M."/>
            <person name="Minx P."/>
            <person name="Mollenhauer M.U."/>
            <person name="Montooth K."/>
            <person name="Mount S.M."/>
            <person name="Mu X."/>
            <person name="Myers E."/>
            <person name="Negre B."/>
            <person name="Newfeld S."/>
            <person name="Nielsen R."/>
            <person name="Noor M.A."/>
            <person name="O'Grady P."/>
            <person name="Pachter L."/>
            <person name="Papaceit M."/>
            <person name="Parisi M.J."/>
            <person name="Parisi M."/>
            <person name="Parts L."/>
            <person name="Pedersen J.S."/>
            <person name="Pesole G."/>
            <person name="Phillippy A.M."/>
            <person name="Ponting C.P."/>
            <person name="Pop M."/>
            <person name="Porcelli D."/>
            <person name="Powell J.R."/>
            <person name="Prohaska S."/>
            <person name="Pruitt K."/>
            <person name="Puig M."/>
            <person name="Quesneville H."/>
            <person name="Ram K.R."/>
            <person name="Rand D."/>
            <person name="Rasmussen M.D."/>
            <person name="Reed L.K."/>
            <person name="Reenan R."/>
            <person name="Reily A."/>
            <person name="Remington K.A."/>
            <person name="Rieger T.T."/>
            <person name="Ritchie M.G."/>
            <person name="Robin C."/>
            <person name="Rogers Y.H."/>
            <person name="Rohde C."/>
            <person name="Rozas J."/>
            <person name="Rubenfield M.J."/>
            <person name="Ruiz A."/>
            <person name="Russo S."/>
            <person name="Salzberg S.L."/>
            <person name="Sanchez-Gracia A."/>
            <person name="Saranga D.J."/>
            <person name="Sato H."/>
            <person name="Schaeffer S.W."/>
            <person name="Schatz M.C."/>
            <person name="Schlenke T."/>
            <person name="Schwartz R."/>
            <person name="Segarra C."/>
            <person name="Singh R.S."/>
            <person name="Sirot L."/>
            <person name="Sirota M."/>
            <person name="Sisneros N.B."/>
            <person name="Smith C.D."/>
            <person name="Smith T.F."/>
            <person name="Spieth J."/>
            <person name="Stage D.E."/>
            <person name="Stark A."/>
            <person name="Stephan W."/>
            <person name="Strausberg R.L."/>
            <person name="Strempel S."/>
            <person name="Sturgill D."/>
            <person name="Sutton G."/>
            <person name="Sutton G.G."/>
            <person name="Tao W."/>
            <person name="Teichmann S."/>
            <person name="Tobari Y.N."/>
            <person name="Tomimura Y."/>
            <person name="Tsolas J.M."/>
            <person name="Valente V.L."/>
            <person name="Venter E."/>
            <person name="Venter J.C."/>
            <person name="Vicario S."/>
            <person name="Vieira F.G."/>
            <person name="Vilella A.J."/>
            <person name="Villasante A."/>
            <person name="Walenz B."/>
            <person name="Wang J."/>
            <person name="Wasserman M."/>
            <person name="Watts T."/>
            <person name="Wilson D."/>
            <person name="Wilson R.K."/>
            <person name="Wing R.A."/>
            <person name="Wolfner M.F."/>
            <person name="Wong A."/>
            <person name="Wong G.K."/>
            <person name="Wu C.I."/>
            <person name="Wu G."/>
            <person name="Yamamoto D."/>
            <person name="Yang H.P."/>
            <person name="Yang S.P."/>
            <person name="Yorke J.A."/>
            <person name="Yoshida K."/>
            <person name="Zdobnov E."/>
            <person name="Zhang P."/>
            <person name="Zhang Y."/>
            <person name="Zimin A.V."/>
            <person name="Baldwin J."/>
            <person name="Abdouelleil A."/>
            <person name="Abdulkadir J."/>
            <person name="Abebe A."/>
            <person name="Abera B."/>
            <person name="Abreu J."/>
            <person name="Acer S.C."/>
            <person name="Aftuck L."/>
            <person name="Alexander A."/>
            <person name="An P."/>
            <person name="Anderson E."/>
            <person name="Anderson S."/>
            <person name="Arachi H."/>
            <person name="Azer M."/>
            <person name="Bachantsang P."/>
            <person name="Barry A."/>
            <person name="Bayul T."/>
            <person name="Berlin A."/>
            <person name="Bessette D."/>
            <person name="Bloom T."/>
            <person name="Blye J."/>
            <person name="Boguslavskiy L."/>
            <person name="Bonnet C."/>
            <person name="Boukhgalter B."/>
            <person name="Bourzgui I."/>
            <person name="Brown A."/>
            <person name="Cahill P."/>
            <person name="Channer S."/>
            <person name="Cheshatsang Y."/>
            <person name="Chuda L."/>
            <person name="Citroen M."/>
            <person name="Collymore A."/>
            <person name="Cooke P."/>
            <person name="Costello M."/>
            <person name="D'Aco K."/>
            <person name="Daza R."/>
            <person name="De Haan G."/>
            <person name="DeGray S."/>
            <person name="DeMaso C."/>
            <person name="Dhargay N."/>
            <person name="Dooley K."/>
            <person name="Dooley E."/>
            <person name="Doricent M."/>
            <person name="Dorje P."/>
            <person name="Dorjee K."/>
            <person name="Dupes A."/>
            <person name="Elong R."/>
            <person name="Falk J."/>
            <person name="Farina A."/>
            <person name="Faro S."/>
            <person name="Ferguson D."/>
            <person name="Fisher S."/>
            <person name="Foley C.D."/>
            <person name="Franke A."/>
            <person name="Friedrich D."/>
            <person name="Gadbois L."/>
            <person name="Gearin G."/>
            <person name="Gearin C.R."/>
            <person name="Giannoukos G."/>
            <person name="Goode T."/>
            <person name="Graham J."/>
            <person name="Grandbois E."/>
            <person name="Grewal S."/>
            <person name="Gyaltsen K."/>
            <person name="Hafez N."/>
            <person name="Hagos B."/>
            <person name="Hall J."/>
            <person name="Henson C."/>
            <person name="Hollinger A."/>
            <person name="Honan T."/>
            <person name="Huard M.D."/>
            <person name="Hughes L."/>
            <person name="Hurhula B."/>
            <person name="Husby M.E."/>
            <person name="Kamat A."/>
            <person name="Kanga B."/>
            <person name="Kashin S."/>
            <person name="Khazanovich D."/>
            <person name="Kisner P."/>
            <person name="Lance K."/>
            <person name="Lara M."/>
            <person name="Lee W."/>
            <person name="Lennon N."/>
            <person name="Letendre F."/>
            <person name="LeVine R."/>
            <person name="Lipovsky A."/>
            <person name="Liu X."/>
            <person name="Liu J."/>
            <person name="Liu S."/>
            <person name="Lokyitsang T."/>
            <person name="Lokyitsang Y."/>
            <person name="Lubonja R."/>
            <person name="Lui A."/>
            <person name="MacDonald P."/>
            <person name="Magnisalis V."/>
            <person name="Maru K."/>
            <person name="Matthews C."/>
            <person name="McCusker W."/>
            <person name="McDonough S."/>
            <person name="Mehta T."/>
            <person name="Meldrim J."/>
            <person name="Meneus L."/>
            <person name="Mihai O."/>
            <person name="Mihalev A."/>
            <person name="Mihova T."/>
            <person name="Mittelman R."/>
            <person name="Mlenga V."/>
            <person name="Montmayeur A."/>
            <person name="Mulrain L."/>
            <person name="Navidi A."/>
            <person name="Naylor J."/>
            <person name="Negash T."/>
            <person name="Nguyen T."/>
            <person name="Nguyen N."/>
            <person name="Nicol R."/>
            <person name="Norbu C."/>
            <person name="Norbu N."/>
            <person name="Novod N."/>
            <person name="O'Neill B."/>
            <person name="Osman S."/>
            <person name="Markiewicz E."/>
            <person name="Oyono O.L."/>
            <person name="Patti C."/>
            <person name="Phunkhang P."/>
            <person name="Pierre F."/>
            <person name="Priest M."/>
            <person name="Raghuraman S."/>
            <person name="Rege F."/>
            <person name="Reyes R."/>
            <person name="Rise C."/>
            <person name="Rogov P."/>
            <person name="Ross K."/>
            <person name="Ryan E."/>
            <person name="Settipalli S."/>
            <person name="Shea T."/>
            <person name="Sherpa N."/>
            <person name="Shi L."/>
            <person name="Shih D."/>
            <person name="Sparrow T."/>
            <person name="Spaulding J."/>
            <person name="Stalker J."/>
            <person name="Stange-Thomann N."/>
            <person name="Stavropoulos S."/>
            <person name="Stone C."/>
            <person name="Strader C."/>
            <person name="Tesfaye S."/>
            <person name="Thomson T."/>
            <person name="Thoulutsang Y."/>
            <person name="Thoulutsang D."/>
            <person name="Topham K."/>
            <person name="Topping I."/>
            <person name="Tsamla T."/>
            <person name="Vassiliev H."/>
            <person name="Vo A."/>
            <person name="Wangchuk T."/>
            <person name="Wangdi T."/>
            <person name="Weiand M."/>
            <person name="Wilkinson J."/>
            <person name="Wilson A."/>
            <person name="Yadav S."/>
            <person name="Young G."/>
            <person name="Yu Q."/>
            <person name="Zembek L."/>
            <person name="Zhong D."/>
            <person name="Zimmer A."/>
            <person name="Zwirko Z."/>
            <person name="Jaffe D.B."/>
            <person name="Alvarez P."/>
            <person name="Brockman W."/>
            <person name="Butler J."/>
            <person name="Chin C."/>
            <person name="Gnerre S."/>
            <person name="Grabherr M."/>
            <person name="Kleber M."/>
            <person name="Mauceli E."/>
            <person name="MacCallum I."/>
        </authorList>
    </citation>
    <scope>NUCLEOTIDE SEQUENCE [LARGE SCALE GENOMIC DNA]</scope>
    <source>
        <strain evidence="5">Tucson 15010-1051.87</strain>
    </source>
</reference>
<keyword evidence="5" id="KW-1185">Reference proteome</keyword>
<evidence type="ECO:0000259" key="3">
    <source>
        <dbReference type="PROSITE" id="PS50826"/>
    </source>
</evidence>
<sequence>MRGLVDEAKKSKFGTANNNNNNNNLNHSSSSTSSGNMGSRGRTALASASTSRSLKGAMKTPTTTTATTGGAAKKLSPQVATKSKAAASSTAAAAATTTTTTTTTSSSHTASSSSVKSSAAKVQKGQNPPPQAQSTAAAAAAAAVSPPAPTPAPAAATLQPQTTQLQPYNNNSNTIALPKASHANTSEELAGGVQDTIYLCNFRVSVDGEWLCLKELQDIDVANGQKTVGGGAALINATGVAGGAGAGGAAGAGHVQHRTQTQHHQFGQRNSKRYSGLSTTSGGGTFEDNGIMAIENLIGRRLCDVVGSNALATATQQQHKNVGLIGGTLAEWSHLSRDTAEIERSNLVNICKLVVKELLEQSLRYGRMLDSDHLPLQHFFIVIEHVLGHGLRPKKGLLGPRKELWDLLQSVETYCPEAQDITASVRDLPTVRTHIGRARAWLRIALMQKKLSDYLQALIEHREDSLHDYYEPHALMMSDEIVVIMGILVGLNVIDCNLCVKEEDLDSQQGVIDFSLYLRSSSRSAESNEESGAPPAQLDAAGQGNMIAVLDQKNYIEELNRHLNATVGNLQAKVESLTTTNALMKEDLAIARNSLLALQAENQAMRQSASQQAAQSHSDNSSTGSGSDKDKEKDKDKVDGLSTELAEERKRSAELDKELKLQISLKAESDMAMKLLEKDIHEKQDTIVSLRRQLDDIKQINLEMYRKLQECEDELTQKGEMVSRLQTKASQIGNILQSLEKKYESKLVEQQQVSAGCGGDRSPNTRRQQNLQKFEALTKKHKQDTGPPMKRLHLKMEGIPPFNPNNYRKSPAATQIQLQPDEPTTVKTPTSAKSLNDELAEAAAAVTQHFKGGGDGSRSDYALSREQEATGDGDV</sequence>
<dbReference type="SUPFAM" id="SSF140741">
    <property type="entry name" value="RUN domain-like"/>
    <property type="match status" value="1"/>
</dbReference>
<dbReference type="InterPro" id="IPR004012">
    <property type="entry name" value="Run_dom"/>
</dbReference>
<feature type="region of interest" description="Disordered" evidence="2">
    <location>
        <begin position="1"/>
        <end position="157"/>
    </location>
</feature>
<feature type="compositionally biased region" description="Basic and acidic residues" evidence="2">
    <location>
        <begin position="627"/>
        <end position="639"/>
    </location>
</feature>
<dbReference type="CDD" id="cd17681">
    <property type="entry name" value="RUN_RUFY1_like"/>
    <property type="match status" value="1"/>
</dbReference>
<feature type="compositionally biased region" description="Low complexity" evidence="2">
    <location>
        <begin position="603"/>
        <end position="626"/>
    </location>
</feature>
<feature type="compositionally biased region" description="Low complexity" evidence="2">
    <location>
        <begin position="132"/>
        <end position="145"/>
    </location>
</feature>
<evidence type="ECO:0000256" key="1">
    <source>
        <dbReference type="ARBA" id="ARBA00023054"/>
    </source>
</evidence>
<accession>A0A0Q9WCR5</accession>
<dbReference type="SMR" id="A0A0Q9WCR5"/>
<dbReference type="PANTHER" id="PTHR45956">
    <property type="entry name" value="RUN AND FYVE DOMAIN-CONTAINING PROTEIN 2-LIKE PROTEIN"/>
    <property type="match status" value="1"/>
</dbReference>
<keyword evidence="1" id="KW-0175">Coiled coil</keyword>
<dbReference type="OrthoDB" id="79871at2759"/>
<dbReference type="InterPro" id="IPR037213">
    <property type="entry name" value="Run_dom_sf"/>
</dbReference>
<feature type="domain" description="RUN" evidence="3">
    <location>
        <begin position="370"/>
        <end position="503"/>
    </location>
</feature>
<dbReference type="Pfam" id="PF02759">
    <property type="entry name" value="RUN"/>
    <property type="match status" value="1"/>
</dbReference>
<evidence type="ECO:0000313" key="5">
    <source>
        <dbReference type="Proteomes" id="UP000008792"/>
    </source>
</evidence>
<dbReference type="FunFam" id="1.20.58.900:FF:000011">
    <property type="entry name" value="Uncharacterized protein, isoform B"/>
    <property type="match status" value="1"/>
</dbReference>
<dbReference type="GO" id="GO:0005737">
    <property type="term" value="C:cytoplasm"/>
    <property type="evidence" value="ECO:0007669"/>
    <property type="project" value="TreeGrafter"/>
</dbReference>
<dbReference type="SMART" id="SM00593">
    <property type="entry name" value="RUN"/>
    <property type="match status" value="1"/>
</dbReference>
<feature type="region of interest" description="Disordered" evidence="2">
    <location>
        <begin position="847"/>
        <end position="875"/>
    </location>
</feature>
<evidence type="ECO:0000313" key="4">
    <source>
        <dbReference type="EMBL" id="KRF78635.1"/>
    </source>
</evidence>
<dbReference type="InterPro" id="IPR047335">
    <property type="entry name" value="RUFY1-3"/>
</dbReference>
<dbReference type="Proteomes" id="UP000008792">
    <property type="component" value="Unassembled WGS sequence"/>
</dbReference>
<feature type="region of interest" description="Disordered" evidence="2">
    <location>
        <begin position="602"/>
        <end position="652"/>
    </location>
</feature>
<dbReference type="EMBL" id="CH940652">
    <property type="protein sequence ID" value="KRF78635.1"/>
    <property type="molecule type" value="Genomic_DNA"/>
</dbReference>
<dbReference type="Gene3D" id="1.20.58.900">
    <property type="match status" value="1"/>
</dbReference>
<evidence type="ECO:0000256" key="2">
    <source>
        <dbReference type="SAM" id="MobiDB-lite"/>
    </source>
</evidence>
<dbReference type="PANTHER" id="PTHR45956:SF6">
    <property type="entry name" value="RUN DOMAIN-CONTAINING PROTEIN"/>
    <property type="match status" value="1"/>
</dbReference>